<dbReference type="InterPro" id="IPR052019">
    <property type="entry name" value="F420H2_bilvrd_red/Heme_oxyg"/>
</dbReference>
<dbReference type="PANTHER" id="PTHR35176:SF6">
    <property type="entry name" value="HEME OXYGENASE HI_0854-RELATED"/>
    <property type="match status" value="1"/>
</dbReference>
<sequence length="150" mass="17532">MTSFRGAWTAEEVENYLDEAAVPIRVACHRPDESLWMVALWYRYRDGTFECSTWAEADVVTYLRNDSEVAFEVSANDPPYRGVRGNGSATLSRDEDKAVLRDLLERYLGGTDSELARWLLSPDRDEVRIRIRPRRVYSWDYTERMEGIRE</sequence>
<dbReference type="Gene3D" id="2.30.110.10">
    <property type="entry name" value="Electron Transport, Fmn-binding Protein, Chain A"/>
    <property type="match status" value="1"/>
</dbReference>
<dbReference type="SUPFAM" id="SSF50475">
    <property type="entry name" value="FMN-binding split barrel"/>
    <property type="match status" value="1"/>
</dbReference>
<dbReference type="GeneID" id="79303259"/>
<dbReference type="AlphaFoldDB" id="A0ABD5WI15"/>
<keyword evidence="1" id="KW-0560">Oxidoreductase</keyword>
<dbReference type="GO" id="GO:0016491">
    <property type="term" value="F:oxidoreductase activity"/>
    <property type="evidence" value="ECO:0007669"/>
    <property type="project" value="UniProtKB-KW"/>
</dbReference>
<dbReference type="RefSeq" id="WP_276282026.1">
    <property type="nucleotide sequence ID" value="NZ_CP119809.1"/>
</dbReference>
<organism evidence="2 3">
    <name type="scientific">Halorussus caseinilyticus</name>
    <dbReference type="NCBI Taxonomy" id="3034025"/>
    <lineage>
        <taxon>Archaea</taxon>
        <taxon>Methanobacteriati</taxon>
        <taxon>Methanobacteriota</taxon>
        <taxon>Stenosarchaea group</taxon>
        <taxon>Halobacteria</taxon>
        <taxon>Halobacteriales</taxon>
        <taxon>Haladaptataceae</taxon>
        <taxon>Halorussus</taxon>
    </lineage>
</organism>
<reference evidence="2 3" key="1">
    <citation type="journal article" date="2019" name="Int. J. Syst. Evol. Microbiol.">
        <title>The Global Catalogue of Microorganisms (GCM) 10K type strain sequencing project: providing services to taxonomists for standard genome sequencing and annotation.</title>
        <authorList>
            <consortium name="The Broad Institute Genomics Platform"/>
            <consortium name="The Broad Institute Genome Sequencing Center for Infectious Disease"/>
            <person name="Wu L."/>
            <person name="Ma J."/>
        </authorList>
    </citation>
    <scope>NUCLEOTIDE SEQUENCE [LARGE SCALE GENOMIC DNA]</scope>
    <source>
        <strain evidence="2 3">DT72</strain>
    </source>
</reference>
<dbReference type="PANTHER" id="PTHR35176">
    <property type="entry name" value="HEME OXYGENASE HI_0854-RELATED"/>
    <property type="match status" value="1"/>
</dbReference>
<dbReference type="EMBL" id="JBHSZH010000005">
    <property type="protein sequence ID" value="MFC7080149.1"/>
    <property type="molecule type" value="Genomic_DNA"/>
</dbReference>
<proteinExistence type="predicted"/>
<gene>
    <name evidence="2" type="ORF">ACFQJ6_08485</name>
</gene>
<protein>
    <submittedName>
        <fullName evidence="2">Pyridoxamine 5'-phosphate oxidase family protein</fullName>
    </submittedName>
</protein>
<evidence type="ECO:0000313" key="3">
    <source>
        <dbReference type="Proteomes" id="UP001596407"/>
    </source>
</evidence>
<evidence type="ECO:0000313" key="2">
    <source>
        <dbReference type="EMBL" id="MFC7080149.1"/>
    </source>
</evidence>
<dbReference type="InterPro" id="IPR012349">
    <property type="entry name" value="Split_barrel_FMN-bd"/>
</dbReference>
<dbReference type="Proteomes" id="UP001596407">
    <property type="component" value="Unassembled WGS sequence"/>
</dbReference>
<accession>A0ABD5WI15</accession>
<evidence type="ECO:0000256" key="1">
    <source>
        <dbReference type="ARBA" id="ARBA00023002"/>
    </source>
</evidence>
<keyword evidence="3" id="KW-1185">Reference proteome</keyword>
<name>A0ABD5WI15_9EURY</name>
<comment type="caution">
    <text evidence="2">The sequence shown here is derived from an EMBL/GenBank/DDBJ whole genome shotgun (WGS) entry which is preliminary data.</text>
</comment>